<dbReference type="Pfam" id="PF01575">
    <property type="entry name" value="MaoC_dehydratas"/>
    <property type="match status" value="1"/>
</dbReference>
<feature type="domain" description="MaoC-like" evidence="2">
    <location>
        <begin position="21"/>
        <end position="113"/>
    </location>
</feature>
<dbReference type="GO" id="GO:0005835">
    <property type="term" value="C:fatty acid synthase complex"/>
    <property type="evidence" value="ECO:0007669"/>
    <property type="project" value="InterPro"/>
</dbReference>
<dbReference type="CDD" id="cd03449">
    <property type="entry name" value="R_hydratase"/>
    <property type="match status" value="1"/>
</dbReference>
<gene>
    <name evidence="3" type="ORF">ABEG18_02610</name>
</gene>
<dbReference type="SUPFAM" id="SSF54637">
    <property type="entry name" value="Thioesterase/thiol ester dehydrase-isomerase"/>
    <property type="match status" value="1"/>
</dbReference>
<dbReference type="RefSeq" id="WP_406856541.1">
    <property type="nucleotide sequence ID" value="NZ_CP157484.1"/>
</dbReference>
<keyword evidence="1" id="KW-0456">Lyase</keyword>
<dbReference type="PANTHER" id="PTHR43437">
    <property type="entry name" value="HYDROXYACYL-THIOESTER DEHYDRATASE TYPE 2, MITOCHONDRIAL-RELATED"/>
    <property type="match status" value="1"/>
</dbReference>
<dbReference type="InterPro" id="IPR050965">
    <property type="entry name" value="UPF0336/Enoyl-CoA_hydratase"/>
</dbReference>
<dbReference type="InterPro" id="IPR003965">
    <property type="entry name" value="Fatty_acid_synthase"/>
</dbReference>
<accession>A0AAU7JHQ7</accession>
<proteinExistence type="predicted"/>
<dbReference type="PANTHER" id="PTHR43437:SF3">
    <property type="entry name" value="HYDROXYACYL-THIOESTER DEHYDRATASE TYPE 2, MITOCHONDRIAL"/>
    <property type="match status" value="1"/>
</dbReference>
<dbReference type="AlphaFoldDB" id="A0AAU7JHQ7"/>
<organism evidence="3">
    <name type="scientific">Alsobacter sp. KACC 23698</name>
    <dbReference type="NCBI Taxonomy" id="3149229"/>
    <lineage>
        <taxon>Bacteria</taxon>
        <taxon>Pseudomonadati</taxon>
        <taxon>Pseudomonadota</taxon>
        <taxon>Alphaproteobacteria</taxon>
        <taxon>Hyphomicrobiales</taxon>
        <taxon>Alsobacteraceae</taxon>
        <taxon>Alsobacter</taxon>
    </lineage>
</organism>
<dbReference type="GO" id="GO:0019171">
    <property type="term" value="F:(3R)-hydroxyacyl-[acyl-carrier-protein] dehydratase activity"/>
    <property type="evidence" value="ECO:0007669"/>
    <property type="project" value="TreeGrafter"/>
</dbReference>
<dbReference type="PRINTS" id="PR01483">
    <property type="entry name" value="FASYNTHASE"/>
</dbReference>
<dbReference type="EMBL" id="CP157484">
    <property type="protein sequence ID" value="XBO39695.1"/>
    <property type="molecule type" value="Genomic_DNA"/>
</dbReference>
<evidence type="ECO:0000256" key="1">
    <source>
        <dbReference type="ARBA" id="ARBA00023239"/>
    </source>
</evidence>
<dbReference type="GO" id="GO:0006633">
    <property type="term" value="P:fatty acid biosynthetic process"/>
    <property type="evidence" value="ECO:0007669"/>
    <property type="project" value="InterPro"/>
</dbReference>
<dbReference type="InterPro" id="IPR029069">
    <property type="entry name" value="HotDog_dom_sf"/>
</dbReference>
<protein>
    <submittedName>
        <fullName evidence="3">MaoC family dehydratase</fullName>
    </submittedName>
</protein>
<sequence length="152" mass="16465">MALRTFTFDELQVGMRETLLRTVMETTVNQFAEVSGDVNPIHLSDDYAATTRFGQRIAHGMFTASLISAVIGTRLPGPGAVYLSQTLRFLAPVRIGEVVAAVVEVAEMVEKGRRVRLECHCLVDGKPVLEGEAWVMVPGARRAESAGTAAAY</sequence>
<reference evidence="3" key="1">
    <citation type="submission" date="2024-05" db="EMBL/GenBank/DDBJ databases">
        <authorList>
            <person name="Kim S."/>
            <person name="Heo J."/>
            <person name="Choi H."/>
            <person name="Choi Y."/>
            <person name="Kwon S.-W."/>
            <person name="Kim Y."/>
        </authorList>
    </citation>
    <scope>NUCLEOTIDE SEQUENCE</scope>
    <source>
        <strain evidence="3">KACC 23698</strain>
    </source>
</reference>
<evidence type="ECO:0000313" key="3">
    <source>
        <dbReference type="EMBL" id="XBO39695.1"/>
    </source>
</evidence>
<dbReference type="GO" id="GO:0004312">
    <property type="term" value="F:fatty acid synthase activity"/>
    <property type="evidence" value="ECO:0007669"/>
    <property type="project" value="InterPro"/>
</dbReference>
<name>A0AAU7JHQ7_9HYPH</name>
<dbReference type="FunFam" id="3.10.129.10:FF:000042">
    <property type="entry name" value="MaoC domain protein dehydratase"/>
    <property type="match status" value="1"/>
</dbReference>
<dbReference type="Gene3D" id="3.10.129.10">
    <property type="entry name" value="Hotdog Thioesterase"/>
    <property type="match status" value="1"/>
</dbReference>
<dbReference type="InterPro" id="IPR002539">
    <property type="entry name" value="MaoC-like_dom"/>
</dbReference>
<evidence type="ECO:0000259" key="2">
    <source>
        <dbReference type="Pfam" id="PF01575"/>
    </source>
</evidence>